<dbReference type="Proteomes" id="UP000291469">
    <property type="component" value="Chromosome"/>
</dbReference>
<feature type="domain" description="Styrene monooxygenase StyA putative substrate binding" evidence="1">
    <location>
        <begin position="146"/>
        <end position="253"/>
    </location>
</feature>
<dbReference type="SUPFAM" id="SSF51905">
    <property type="entry name" value="FAD/NAD(P)-binding domain"/>
    <property type="match status" value="1"/>
</dbReference>
<evidence type="ECO:0000259" key="1">
    <source>
        <dbReference type="Pfam" id="PF17885"/>
    </source>
</evidence>
<dbReference type="AlphaFoldDB" id="A0A411YGG0"/>
<protein>
    <submittedName>
        <fullName evidence="2">FAD-binding oxidoreductase</fullName>
    </submittedName>
</protein>
<dbReference type="InterPro" id="IPR041654">
    <property type="entry name" value="StyA_sbd"/>
</dbReference>
<dbReference type="RefSeq" id="WP_131155372.1">
    <property type="nucleotide sequence ID" value="NZ_CP036402.1"/>
</dbReference>
<evidence type="ECO:0000313" key="2">
    <source>
        <dbReference type="EMBL" id="QBI20375.1"/>
    </source>
</evidence>
<name>A0A411YGG0_9ACTN</name>
<dbReference type="KEGG" id="erz:ER308_12905"/>
<evidence type="ECO:0000313" key="3">
    <source>
        <dbReference type="Proteomes" id="UP000291469"/>
    </source>
</evidence>
<keyword evidence="3" id="KW-1185">Reference proteome</keyword>
<dbReference type="Pfam" id="PF17885">
    <property type="entry name" value="Smoa_sbd"/>
    <property type="match status" value="1"/>
</dbReference>
<dbReference type="OrthoDB" id="3414915at2"/>
<dbReference type="EMBL" id="CP036402">
    <property type="protein sequence ID" value="QBI20375.1"/>
    <property type="molecule type" value="Genomic_DNA"/>
</dbReference>
<dbReference type="Gene3D" id="3.50.50.60">
    <property type="entry name" value="FAD/NAD(P)-binding domain"/>
    <property type="match status" value="2"/>
</dbReference>
<dbReference type="Gene3D" id="3.30.9.40">
    <property type="match status" value="1"/>
</dbReference>
<proteinExistence type="predicted"/>
<dbReference type="InterPro" id="IPR036188">
    <property type="entry name" value="FAD/NAD-bd_sf"/>
</dbReference>
<organism evidence="2 3">
    <name type="scientific">Egibacter rhizosphaerae</name>
    <dbReference type="NCBI Taxonomy" id="1670831"/>
    <lineage>
        <taxon>Bacteria</taxon>
        <taxon>Bacillati</taxon>
        <taxon>Actinomycetota</taxon>
        <taxon>Nitriliruptoria</taxon>
        <taxon>Egibacterales</taxon>
        <taxon>Egibacteraceae</taxon>
        <taxon>Egibacter</taxon>
    </lineage>
</organism>
<reference evidence="2 3" key="1">
    <citation type="submission" date="2019-01" db="EMBL/GenBank/DDBJ databases">
        <title>Egibacter rhizosphaerae EGI 80759T.</title>
        <authorList>
            <person name="Chen D.-D."/>
            <person name="Tian Y."/>
            <person name="Jiao J.-Y."/>
            <person name="Zhang X.-T."/>
            <person name="Zhang Y.-G."/>
            <person name="Zhang Y."/>
            <person name="Xiao M."/>
            <person name="Shu W.-S."/>
            <person name="Li W.-J."/>
        </authorList>
    </citation>
    <scope>NUCLEOTIDE SEQUENCE [LARGE SCALE GENOMIC DNA]</scope>
    <source>
        <strain evidence="2 3">EGI 80759</strain>
    </source>
</reference>
<gene>
    <name evidence="2" type="ORF">ER308_12905</name>
</gene>
<sequence length="410" mass="45506">MRSIAIVGAGQAGLQVGLGLLQQGCEVTMLSDRTPNQLWNGRVLSSQFMFDQSLETERKLGLNFWEDDCPYTEGIALAIADGQGGKAIDWEARLDRPGQSVDQRVKMPGWMHEFQRMGGDLRFVEAGVAELEELAEANDLVIVASGKGEIGKLFERDEERSEFSAPQRALALTYLHGMAPRPTFTAVAFSIVPGVGEHFTFPALTTTGPCDILVFEGVPGGPMDCWHDVSTPEEHLERSLWIFEEFMPWEAERCRDVRLTDDQGILAGRFPPTIRKPVAQLPSGAHVVGMADAVVLNDPITGQGSNNAAKCADVYYRSILARGNEPFDPEWMQATFEAFWEYVQYVVDWTNTLLKPPEPHLQKLLGAAQERGDLAHRIVNGFDHPPDYHPWWFEEDAAEALLAEEPTGVP</sequence>
<accession>A0A411YGG0</accession>